<dbReference type="RefSeq" id="WP_133580558.1">
    <property type="nucleotide sequence ID" value="NZ_SNYJ01000008.1"/>
</dbReference>
<dbReference type="PANTHER" id="PTHR42795:SF1">
    <property type="entry name" value="ALANINE DEHYDROGENASE"/>
    <property type="match status" value="1"/>
</dbReference>
<feature type="domain" description="Alanine dehydrogenase/pyridine nucleotide transhydrogenase N-terminal" evidence="11">
    <location>
        <begin position="4"/>
        <end position="136"/>
    </location>
</feature>
<dbReference type="PANTHER" id="PTHR42795">
    <property type="entry name" value="ALANINE DEHYDROGENASE"/>
    <property type="match status" value="1"/>
</dbReference>
<comment type="similarity">
    <text evidence="2 6">Belongs to the AlaDH/PNT family.</text>
</comment>
<dbReference type="AlphaFoldDB" id="A0A4R6TYT2"/>
<feature type="binding site" evidence="9">
    <location>
        <begin position="266"/>
        <end position="269"/>
    </location>
    <ligand>
        <name>NAD(+)</name>
        <dbReference type="ChEBI" id="CHEBI:57540"/>
    </ligand>
</feature>
<keyword evidence="4 6" id="KW-0560">Oxidoreductase</keyword>
<name>A0A4R6TYT2_9BACI</name>
<organism evidence="12 13">
    <name type="scientific">Aureibacillus halotolerans</name>
    <dbReference type="NCBI Taxonomy" id="1508390"/>
    <lineage>
        <taxon>Bacteria</taxon>
        <taxon>Bacillati</taxon>
        <taxon>Bacillota</taxon>
        <taxon>Bacilli</taxon>
        <taxon>Bacillales</taxon>
        <taxon>Bacillaceae</taxon>
        <taxon>Aureibacillus</taxon>
    </lineage>
</organism>
<dbReference type="GO" id="GO:0000166">
    <property type="term" value="F:nucleotide binding"/>
    <property type="evidence" value="ECO:0007669"/>
    <property type="project" value="UniProtKB-KW"/>
</dbReference>
<dbReference type="UniPathway" id="UPA00527">
    <property type="reaction ID" value="UER00585"/>
</dbReference>
<feature type="binding site" evidence="9">
    <location>
        <begin position="238"/>
        <end position="239"/>
    </location>
    <ligand>
        <name>NAD(+)</name>
        <dbReference type="ChEBI" id="CHEBI:57540"/>
    </ligand>
</feature>
<dbReference type="SUPFAM" id="SSF52283">
    <property type="entry name" value="Formate/glycerate dehydrogenase catalytic domain-like"/>
    <property type="match status" value="1"/>
</dbReference>
<dbReference type="InterPro" id="IPR007698">
    <property type="entry name" value="AlaDH/PNT_NAD(H)-bd"/>
</dbReference>
<accession>A0A4R6TYT2</accession>
<dbReference type="Pfam" id="PF05222">
    <property type="entry name" value="AlaDh_PNT_N"/>
    <property type="match status" value="1"/>
</dbReference>
<feature type="active site" description="Proton donor/acceptor" evidence="7">
    <location>
        <position position="269"/>
    </location>
</feature>
<dbReference type="InterPro" id="IPR008143">
    <property type="entry name" value="Ala_DH/PNT_CS2"/>
</dbReference>
<dbReference type="GO" id="GO:0005886">
    <property type="term" value="C:plasma membrane"/>
    <property type="evidence" value="ECO:0007669"/>
    <property type="project" value="TreeGrafter"/>
</dbReference>
<evidence type="ECO:0000256" key="9">
    <source>
        <dbReference type="PIRSR" id="PIRSR000183-3"/>
    </source>
</evidence>
<dbReference type="EMBL" id="SNYJ01000008">
    <property type="protein sequence ID" value="TDQ39118.1"/>
    <property type="molecule type" value="Genomic_DNA"/>
</dbReference>
<dbReference type="NCBIfam" id="TIGR00518">
    <property type="entry name" value="alaDH"/>
    <property type="match status" value="1"/>
</dbReference>
<proteinExistence type="inferred from homology"/>
<feature type="binding site" evidence="8">
    <location>
        <position position="15"/>
    </location>
    <ligand>
        <name>substrate</name>
    </ligand>
</feature>
<feature type="binding site" evidence="9">
    <location>
        <position position="219"/>
    </location>
    <ligand>
        <name>NAD(+)</name>
        <dbReference type="ChEBI" id="CHEBI:57540"/>
    </ligand>
</feature>
<evidence type="ECO:0000256" key="4">
    <source>
        <dbReference type="ARBA" id="ARBA00023002"/>
    </source>
</evidence>
<feature type="binding site" evidence="9">
    <location>
        <begin position="298"/>
        <end position="301"/>
    </location>
    <ligand>
        <name>NAD(+)</name>
        <dbReference type="ChEBI" id="CHEBI:57540"/>
    </ligand>
</feature>
<comment type="catalytic activity">
    <reaction evidence="6">
        <text>L-alanine + NAD(+) + H2O = pyruvate + NH4(+) + NADH + H(+)</text>
        <dbReference type="Rhea" id="RHEA:18405"/>
        <dbReference type="ChEBI" id="CHEBI:15361"/>
        <dbReference type="ChEBI" id="CHEBI:15377"/>
        <dbReference type="ChEBI" id="CHEBI:15378"/>
        <dbReference type="ChEBI" id="CHEBI:28938"/>
        <dbReference type="ChEBI" id="CHEBI:57540"/>
        <dbReference type="ChEBI" id="CHEBI:57945"/>
        <dbReference type="ChEBI" id="CHEBI:57972"/>
        <dbReference type="EC" id="1.4.1.1"/>
    </reaction>
</comment>
<dbReference type="SMART" id="SM01002">
    <property type="entry name" value="AlaDh_PNT_C"/>
    <property type="match status" value="1"/>
</dbReference>
<feature type="binding site" evidence="8">
    <location>
        <position position="74"/>
    </location>
    <ligand>
        <name>substrate</name>
    </ligand>
</feature>
<dbReference type="InterPro" id="IPR008141">
    <property type="entry name" value="Ala_DH"/>
</dbReference>
<protein>
    <recommendedName>
        <fullName evidence="3 6">Alanine dehydrogenase</fullName>
        <ecNumber evidence="3 6">1.4.1.1</ecNumber>
    </recommendedName>
</protein>
<keyword evidence="13" id="KW-1185">Reference proteome</keyword>
<comment type="caution">
    <text evidence="12">The sequence shown here is derived from an EMBL/GenBank/DDBJ whole genome shotgun (WGS) entry which is preliminary data.</text>
</comment>
<evidence type="ECO:0000259" key="10">
    <source>
        <dbReference type="SMART" id="SM01002"/>
    </source>
</evidence>
<reference evidence="12 13" key="1">
    <citation type="submission" date="2019-03" db="EMBL/GenBank/DDBJ databases">
        <title>Genomic Encyclopedia of Type Strains, Phase IV (KMG-IV): sequencing the most valuable type-strain genomes for metagenomic binning, comparative biology and taxonomic classification.</title>
        <authorList>
            <person name="Goeker M."/>
        </authorList>
    </citation>
    <scope>NUCLEOTIDE SEQUENCE [LARGE SCALE GENOMIC DNA]</scope>
    <source>
        <strain evidence="12 13">DSM 28697</strain>
    </source>
</reference>
<dbReference type="Proteomes" id="UP000295632">
    <property type="component" value="Unassembled WGS sequence"/>
</dbReference>
<feature type="binding site" evidence="9">
    <location>
        <position position="197"/>
    </location>
    <ligand>
        <name>NAD(+)</name>
        <dbReference type="ChEBI" id="CHEBI:57540"/>
    </ligand>
</feature>
<feature type="active site" description="Proton donor/acceptor" evidence="7">
    <location>
        <position position="95"/>
    </location>
</feature>
<feature type="domain" description="Alanine dehydrogenase/pyridine nucleotide transhydrogenase NAD(H)-binding" evidence="10">
    <location>
        <begin position="148"/>
        <end position="297"/>
    </location>
</feature>
<dbReference type="GO" id="GO:0042853">
    <property type="term" value="P:L-alanine catabolic process"/>
    <property type="evidence" value="ECO:0007669"/>
    <property type="project" value="UniProtKB-UniPathway"/>
</dbReference>
<evidence type="ECO:0000313" key="13">
    <source>
        <dbReference type="Proteomes" id="UP000295632"/>
    </source>
</evidence>
<evidence type="ECO:0000256" key="5">
    <source>
        <dbReference type="ARBA" id="ARBA00023027"/>
    </source>
</evidence>
<dbReference type="PIRSF" id="PIRSF000183">
    <property type="entry name" value="Alanine_dh"/>
    <property type="match status" value="1"/>
</dbReference>
<evidence type="ECO:0000256" key="8">
    <source>
        <dbReference type="PIRSR" id="PIRSR000183-2"/>
    </source>
</evidence>
<dbReference type="EC" id="1.4.1.1" evidence="3 6"/>
<feature type="binding site" evidence="9">
    <location>
        <position position="202"/>
    </location>
    <ligand>
        <name>NAD(+)</name>
        <dbReference type="ChEBI" id="CHEBI:57540"/>
    </ligand>
</feature>
<evidence type="ECO:0000256" key="1">
    <source>
        <dbReference type="ARBA" id="ARBA00005206"/>
    </source>
</evidence>
<dbReference type="InterPro" id="IPR007886">
    <property type="entry name" value="AlaDH/PNT_N"/>
</dbReference>
<evidence type="ECO:0000256" key="3">
    <source>
        <dbReference type="ARBA" id="ARBA00012897"/>
    </source>
</evidence>
<gene>
    <name evidence="12" type="ORF">EV213_10865</name>
</gene>
<dbReference type="PROSITE" id="PS00837">
    <property type="entry name" value="ALADH_PNT_2"/>
    <property type="match status" value="1"/>
</dbReference>
<dbReference type="SUPFAM" id="SSF51735">
    <property type="entry name" value="NAD(P)-binding Rossmann-fold domains"/>
    <property type="match status" value="1"/>
</dbReference>
<dbReference type="SMART" id="SM01003">
    <property type="entry name" value="AlaDh_PNT_N"/>
    <property type="match status" value="1"/>
</dbReference>
<evidence type="ECO:0000256" key="2">
    <source>
        <dbReference type="ARBA" id="ARBA00005689"/>
    </source>
</evidence>
<evidence type="ECO:0000256" key="7">
    <source>
        <dbReference type="PIRSR" id="PIRSR000183-1"/>
    </source>
</evidence>
<evidence type="ECO:0000313" key="12">
    <source>
        <dbReference type="EMBL" id="TDQ39118.1"/>
    </source>
</evidence>
<dbReference type="CDD" id="cd05305">
    <property type="entry name" value="L-AlaDH"/>
    <property type="match status" value="1"/>
</dbReference>
<dbReference type="FunFam" id="3.40.50.720:FF:000049">
    <property type="entry name" value="Alanine dehydrogenase"/>
    <property type="match status" value="1"/>
</dbReference>
<dbReference type="InterPro" id="IPR036291">
    <property type="entry name" value="NAD(P)-bd_dom_sf"/>
</dbReference>
<feature type="binding site" evidence="9">
    <location>
        <position position="133"/>
    </location>
    <ligand>
        <name>NAD(+)</name>
        <dbReference type="ChEBI" id="CHEBI:57540"/>
    </ligand>
</feature>
<keyword evidence="9" id="KW-0547">Nucleotide-binding</keyword>
<dbReference type="Pfam" id="PF01262">
    <property type="entry name" value="AlaDh_PNT_C"/>
    <property type="match status" value="1"/>
</dbReference>
<comment type="pathway">
    <text evidence="1">Amino-acid degradation; L-alanine degradation via dehydrogenase pathway; NH(3) and pyruvate from L-alanine: step 1/1.</text>
</comment>
<evidence type="ECO:0000256" key="6">
    <source>
        <dbReference type="PIRNR" id="PIRNR000183"/>
    </source>
</evidence>
<dbReference type="GO" id="GO:0000286">
    <property type="term" value="F:alanine dehydrogenase activity"/>
    <property type="evidence" value="ECO:0007669"/>
    <property type="project" value="UniProtKB-UniRule"/>
</dbReference>
<dbReference type="Gene3D" id="3.40.50.720">
    <property type="entry name" value="NAD(P)-binding Rossmann-like Domain"/>
    <property type="match status" value="2"/>
</dbReference>
<evidence type="ECO:0000259" key="11">
    <source>
        <dbReference type="SMART" id="SM01003"/>
    </source>
</evidence>
<sequence length="370" mass="39747">MKIGIPKEIKNQEHRVALTPSAVSELITRGHQVLVEAGAGNDSGFLDEHYERVGASIVKTAEDAWSCQMVMKVKEPLPEEFRYFREGLLLFTYLHLAADRELTEALKKSRVTAVAYETVQTSDGSLPLLNPMSEVAGRMSTQVGAQFLEKMNGGKGILLGGVPGVRRGRVTVLGGGTVGYEAAQIAVGLGAYVTVLDIDPERLHFFDQLFGTKIQTMMSNPLNIHDCVAESDLLIGAVLIPGAKAPTLVTEETVKAMGDGSVIVDVAVDQGGIVETTDHVTTHDEPTYLRHGVLHYAVANMPGAVPRTSTIALSNVTVSYAALLADLGVREALIKHPPLQKGLNVYEGEVTYKAVADAHHMSWKNVADGL</sequence>
<keyword evidence="5 6" id="KW-0520">NAD</keyword>
<dbReference type="OrthoDB" id="9804592at2"/>